<dbReference type="Gene3D" id="3.40.50.1820">
    <property type="entry name" value="alpha/beta hydrolase"/>
    <property type="match status" value="2"/>
</dbReference>
<comment type="caution">
    <text evidence="2">The sequence shown here is derived from an EMBL/GenBank/DDBJ whole genome shotgun (WGS) entry which is preliminary data.</text>
</comment>
<protein>
    <submittedName>
        <fullName evidence="2">DUF308 domain-containing protein</fullName>
    </submittedName>
</protein>
<feature type="transmembrane region" description="Helical" evidence="1">
    <location>
        <begin position="180"/>
        <end position="199"/>
    </location>
</feature>
<proteinExistence type="predicted"/>
<dbReference type="InterPro" id="IPR005325">
    <property type="entry name" value="DUF308_memb"/>
</dbReference>
<sequence>MWQHWRRAAGRWIAGDHGRAPGPVAGGAVIGRRLRALPGLVAGAPPWSLVLVGAVVTVLGANLLVRPLSALEVLGYYVGASCVLSGLGDLLGQRGERRDRVVLVQGVAWLVAGLAVVVWIGRSIELLGPFVAVLLIVSGSVSVVALVRDRSSAAVLRALFGASETAWGVMALWWPDVTLLVVAVLFGARTAAFGVALVWRGARGDRAVSRHAPPSVPAIRWASAVLVLAVAVAGLYVSNLFRAGLPVLDDFYDAPASVPAEPGRLVRSEPYDGDLPAGLTAYRFLYTTTASDGSPALASGVLAVPEEPSAEPAPLIAWAHGTVGVARACAPSLGRAAISTEGMPAMDALAERGWAMVATDYTGMGAEGEFPYLVGAGEAYSVLDSVRAAREVPGVRLADQSILWGHSQGGHAALWAGQLASSYAPDAGVVGTAALSPAADPLGLAEVVTANPGVPGASLGIAFVADAYTRTYGVALDALVAPSALTIVREAASRCTGEGGTLFTILGGLAIARDQPILREPPGEGPLADRLAENVPTGPWAAPLFVAQGTADEVIPVRLTEAWIPRACASGATLTFSTYDGGTHMSVLEPDAPLSGQLEQWTVDRFAGVSAPTDCSIRSD</sequence>
<feature type="transmembrane region" description="Helical" evidence="1">
    <location>
        <begin position="101"/>
        <end position="120"/>
    </location>
</feature>
<feature type="transmembrane region" description="Helical" evidence="1">
    <location>
        <begin position="219"/>
        <end position="237"/>
    </location>
</feature>
<gene>
    <name evidence="2" type="ORF">H7344_10880</name>
</gene>
<feature type="transmembrane region" description="Helical" evidence="1">
    <location>
        <begin position="154"/>
        <end position="174"/>
    </location>
</feature>
<dbReference type="SUPFAM" id="SSF53474">
    <property type="entry name" value="alpha/beta-Hydrolases"/>
    <property type="match status" value="1"/>
</dbReference>
<keyword evidence="3" id="KW-1185">Reference proteome</keyword>
<name>A0ABR6U8P6_9ACTN</name>
<accession>A0ABR6U8P6</accession>
<keyword evidence="1" id="KW-1133">Transmembrane helix</keyword>
<dbReference type="EMBL" id="JACMYC010000005">
    <property type="protein sequence ID" value="MBC2960796.1"/>
    <property type="molecule type" value="Genomic_DNA"/>
</dbReference>
<reference evidence="2 3" key="1">
    <citation type="submission" date="2020-08" db="EMBL/GenBank/DDBJ databases">
        <title>novel species in genus Nocardioides.</title>
        <authorList>
            <person name="Zhang G."/>
        </authorList>
    </citation>
    <scope>NUCLEOTIDE SEQUENCE [LARGE SCALE GENOMIC DNA]</scope>
    <source>
        <strain evidence="2 3">SC8A-24</strain>
    </source>
</reference>
<dbReference type="Pfam" id="PF03583">
    <property type="entry name" value="LIP"/>
    <property type="match status" value="1"/>
</dbReference>
<evidence type="ECO:0000313" key="2">
    <source>
        <dbReference type="EMBL" id="MBC2960796.1"/>
    </source>
</evidence>
<feature type="transmembrane region" description="Helical" evidence="1">
    <location>
        <begin position="40"/>
        <end position="61"/>
    </location>
</feature>
<feature type="transmembrane region" description="Helical" evidence="1">
    <location>
        <begin position="126"/>
        <end position="147"/>
    </location>
</feature>
<feature type="transmembrane region" description="Helical" evidence="1">
    <location>
        <begin position="73"/>
        <end position="92"/>
    </location>
</feature>
<evidence type="ECO:0000256" key="1">
    <source>
        <dbReference type="SAM" id="Phobius"/>
    </source>
</evidence>
<dbReference type="Proteomes" id="UP000604001">
    <property type="component" value="Unassembled WGS sequence"/>
</dbReference>
<evidence type="ECO:0000313" key="3">
    <source>
        <dbReference type="Proteomes" id="UP000604001"/>
    </source>
</evidence>
<dbReference type="InterPro" id="IPR005152">
    <property type="entry name" value="Lipase_secreted"/>
</dbReference>
<keyword evidence="1" id="KW-0472">Membrane</keyword>
<organism evidence="2 3">
    <name type="scientific">Nocardioides deserti</name>
    <dbReference type="NCBI Taxonomy" id="1588644"/>
    <lineage>
        <taxon>Bacteria</taxon>
        <taxon>Bacillati</taxon>
        <taxon>Actinomycetota</taxon>
        <taxon>Actinomycetes</taxon>
        <taxon>Propionibacteriales</taxon>
        <taxon>Nocardioidaceae</taxon>
        <taxon>Nocardioides</taxon>
    </lineage>
</organism>
<keyword evidence="1" id="KW-0812">Transmembrane</keyword>
<dbReference type="InterPro" id="IPR029058">
    <property type="entry name" value="AB_hydrolase_fold"/>
</dbReference>
<dbReference type="Pfam" id="PF03729">
    <property type="entry name" value="DUF308"/>
    <property type="match status" value="2"/>
</dbReference>
<dbReference type="PANTHER" id="PTHR34853:SF1">
    <property type="entry name" value="LIPASE 5"/>
    <property type="match status" value="1"/>
</dbReference>
<dbReference type="PANTHER" id="PTHR34853">
    <property type="match status" value="1"/>
</dbReference>